<organism evidence="2 3">
    <name type="scientific">Alsobacter metallidurans</name>
    <dbReference type="NCBI Taxonomy" id="340221"/>
    <lineage>
        <taxon>Bacteria</taxon>
        <taxon>Pseudomonadati</taxon>
        <taxon>Pseudomonadota</taxon>
        <taxon>Alphaproteobacteria</taxon>
        <taxon>Hyphomicrobiales</taxon>
        <taxon>Alsobacteraceae</taxon>
        <taxon>Alsobacter</taxon>
    </lineage>
</organism>
<proteinExistence type="predicted"/>
<keyword evidence="1" id="KW-0472">Membrane</keyword>
<comment type="caution">
    <text evidence="2">The sequence shown here is derived from an EMBL/GenBank/DDBJ whole genome shotgun (WGS) entry which is preliminary data.</text>
</comment>
<reference evidence="2" key="1">
    <citation type="journal article" date="2014" name="Int. J. Syst. Evol. Microbiol.">
        <title>Complete genome sequence of Corynebacterium casei LMG S-19264T (=DSM 44701T), isolated from a smear-ripened cheese.</title>
        <authorList>
            <consortium name="US DOE Joint Genome Institute (JGI-PGF)"/>
            <person name="Walter F."/>
            <person name="Albersmeier A."/>
            <person name="Kalinowski J."/>
            <person name="Ruckert C."/>
        </authorList>
    </citation>
    <scope>NUCLEOTIDE SEQUENCE</scope>
    <source>
        <strain evidence="2">CGMCC 1.12214</strain>
    </source>
</reference>
<evidence type="ECO:0000313" key="3">
    <source>
        <dbReference type="Proteomes" id="UP000603912"/>
    </source>
</evidence>
<dbReference type="InterPro" id="IPR018687">
    <property type="entry name" value="DUF2177_membr"/>
</dbReference>
<evidence type="ECO:0000313" key="2">
    <source>
        <dbReference type="EMBL" id="GGH10455.1"/>
    </source>
</evidence>
<dbReference type="RefSeq" id="WP_188516330.1">
    <property type="nucleotide sequence ID" value="NZ_BMES01000001.1"/>
</dbReference>
<keyword evidence="1" id="KW-0812">Transmembrane</keyword>
<dbReference type="EMBL" id="BMES01000001">
    <property type="protein sequence ID" value="GGH10455.1"/>
    <property type="molecule type" value="Genomic_DNA"/>
</dbReference>
<reference evidence="2" key="2">
    <citation type="submission" date="2020-09" db="EMBL/GenBank/DDBJ databases">
        <authorList>
            <person name="Sun Q."/>
            <person name="Zhou Y."/>
        </authorList>
    </citation>
    <scope>NUCLEOTIDE SEQUENCE</scope>
    <source>
        <strain evidence="2">CGMCC 1.12214</strain>
    </source>
</reference>
<keyword evidence="3" id="KW-1185">Reference proteome</keyword>
<dbReference type="Proteomes" id="UP000603912">
    <property type="component" value="Unassembled WGS sequence"/>
</dbReference>
<protein>
    <submittedName>
        <fullName evidence="2">Membrane protein</fullName>
    </submittedName>
</protein>
<dbReference type="AlphaFoldDB" id="A0A917I4V5"/>
<feature type="transmembrane region" description="Helical" evidence="1">
    <location>
        <begin position="111"/>
        <end position="129"/>
    </location>
</feature>
<feature type="transmembrane region" description="Helical" evidence="1">
    <location>
        <begin position="7"/>
        <end position="25"/>
    </location>
</feature>
<accession>A0A917I4V5</accession>
<dbReference type="Pfam" id="PF09945">
    <property type="entry name" value="DUF2177"/>
    <property type="match status" value="1"/>
</dbReference>
<sequence length="137" mass="14994">MKRALILYGWAFAVMIPLDLLWLGVIARKFYVEQLGALMLDRPNVVAAVLFYALYVVGVVIFAIMPAVRSGNWVDATLYGAAFGLFAYATYDLTNLATLRGYSLTLAVVDIAWGVAVTCATATFGYLLARHFADLSQ</sequence>
<feature type="transmembrane region" description="Helical" evidence="1">
    <location>
        <begin position="45"/>
        <end position="65"/>
    </location>
</feature>
<keyword evidence="1" id="KW-1133">Transmembrane helix</keyword>
<feature type="transmembrane region" description="Helical" evidence="1">
    <location>
        <begin position="72"/>
        <end position="91"/>
    </location>
</feature>
<name>A0A917I4V5_9HYPH</name>
<gene>
    <name evidence="2" type="ORF">GCM10007036_07020</name>
</gene>
<evidence type="ECO:0000256" key="1">
    <source>
        <dbReference type="SAM" id="Phobius"/>
    </source>
</evidence>